<dbReference type="InterPro" id="IPR010510">
    <property type="entry name" value="FGF1-bd"/>
</dbReference>
<dbReference type="Proteomes" id="UP000327468">
    <property type="component" value="Chromosome 10"/>
</dbReference>
<evidence type="ECO:0008006" key="11">
    <source>
        <dbReference type="Google" id="ProtNLM"/>
    </source>
</evidence>
<evidence type="ECO:0000256" key="7">
    <source>
        <dbReference type="SAM" id="MobiDB-lite"/>
    </source>
</evidence>
<comment type="subcellular location">
    <subcellularLocation>
        <location evidence="1">Secreted</location>
    </subcellularLocation>
</comment>
<evidence type="ECO:0000256" key="6">
    <source>
        <dbReference type="ARBA" id="ARBA00023183"/>
    </source>
</evidence>
<feature type="region of interest" description="Disordered" evidence="7">
    <location>
        <begin position="36"/>
        <end position="56"/>
    </location>
</feature>
<dbReference type="Pfam" id="PF06473">
    <property type="entry name" value="FGF-BP1"/>
    <property type="match status" value="1"/>
</dbReference>
<keyword evidence="5" id="KW-1015">Disulfide bond</keyword>
<dbReference type="EMBL" id="VFJC01000011">
    <property type="protein sequence ID" value="KAB5561897.1"/>
    <property type="molecule type" value="Genomic_DNA"/>
</dbReference>
<keyword evidence="6" id="KW-0340">Growth factor binding</keyword>
<comment type="similarity">
    <text evidence="2">Belongs to the fibroblast growth factor-binding protein family.</text>
</comment>
<accession>A0A5N5N3C9</accession>
<reference evidence="9 10" key="1">
    <citation type="submission" date="2019-06" db="EMBL/GenBank/DDBJ databases">
        <title>A chromosome-scale genome assembly of the striped catfish, Pangasianodon hypophthalmus.</title>
        <authorList>
            <person name="Wen M."/>
            <person name="Zahm M."/>
            <person name="Roques C."/>
            <person name="Cabau C."/>
            <person name="Klopp C."/>
            <person name="Donnadieu C."/>
            <person name="Jouanno E."/>
            <person name="Avarre J.-C."/>
            <person name="Campet M."/>
            <person name="Ha T.T.T."/>
            <person name="Dugue R."/>
            <person name="Lampietro C."/>
            <person name="Louis A."/>
            <person name="Herpin A."/>
            <person name="Echchiki A."/>
            <person name="Berthelot C."/>
            <person name="Parey E."/>
            <person name="Roest-Crollius H."/>
            <person name="Braasch I."/>
            <person name="Postlethwait J."/>
            <person name="Bobe J."/>
            <person name="Montfort J."/>
            <person name="Bouchez O."/>
            <person name="Begum T."/>
            <person name="Schartl M."/>
            <person name="Guiguen Y."/>
        </authorList>
    </citation>
    <scope>NUCLEOTIDE SEQUENCE [LARGE SCALE GENOMIC DNA]</scope>
    <source>
        <strain evidence="9 10">Indonesia</strain>
        <tissue evidence="9">Blood</tissue>
    </source>
</reference>
<keyword evidence="10" id="KW-1185">Reference proteome</keyword>
<feature type="region of interest" description="Disordered" evidence="7">
    <location>
        <begin position="209"/>
        <end position="237"/>
    </location>
</feature>
<dbReference type="GO" id="GO:0019838">
    <property type="term" value="F:growth factor binding"/>
    <property type="evidence" value="ECO:0007669"/>
    <property type="project" value="UniProtKB-KW"/>
</dbReference>
<evidence type="ECO:0000313" key="10">
    <source>
        <dbReference type="Proteomes" id="UP000327468"/>
    </source>
</evidence>
<dbReference type="GO" id="GO:0005576">
    <property type="term" value="C:extracellular region"/>
    <property type="evidence" value="ECO:0007669"/>
    <property type="project" value="UniProtKB-SubCell"/>
</dbReference>
<keyword evidence="8" id="KW-0812">Transmembrane</keyword>
<comment type="caution">
    <text evidence="9">The sequence shown here is derived from an EMBL/GenBank/DDBJ whole genome shotgun (WGS) entry which is preliminary data.</text>
</comment>
<evidence type="ECO:0000256" key="4">
    <source>
        <dbReference type="ARBA" id="ARBA00022729"/>
    </source>
</evidence>
<dbReference type="AlphaFoldDB" id="A0A5N5N3C9"/>
<keyword evidence="4" id="KW-0732">Signal</keyword>
<evidence type="ECO:0000256" key="1">
    <source>
        <dbReference type="ARBA" id="ARBA00004613"/>
    </source>
</evidence>
<feature type="transmembrane region" description="Helical" evidence="8">
    <location>
        <begin position="78"/>
        <end position="95"/>
    </location>
</feature>
<protein>
    <recommendedName>
        <fullName evidence="11">Fibroblast growth factor-binding protein 1</fullName>
    </recommendedName>
</protein>
<dbReference type="GO" id="GO:0007267">
    <property type="term" value="P:cell-cell signaling"/>
    <property type="evidence" value="ECO:0007669"/>
    <property type="project" value="TreeGrafter"/>
</dbReference>
<evidence type="ECO:0000256" key="3">
    <source>
        <dbReference type="ARBA" id="ARBA00022525"/>
    </source>
</evidence>
<name>A0A5N5N3C9_PANHP</name>
<dbReference type="PANTHER" id="PTHR15258:SF3">
    <property type="entry name" value="FIBROBLAST GROWTH FACTOR-BINDING PROTEIN 3"/>
    <property type="match status" value="1"/>
</dbReference>
<evidence type="ECO:0000256" key="5">
    <source>
        <dbReference type="ARBA" id="ARBA00023157"/>
    </source>
</evidence>
<dbReference type="PANTHER" id="PTHR15258">
    <property type="entry name" value="FGF BINDING PROTEIN-RELATED"/>
    <property type="match status" value="1"/>
</dbReference>
<evidence type="ECO:0000256" key="8">
    <source>
        <dbReference type="SAM" id="Phobius"/>
    </source>
</evidence>
<organism evidence="9 10">
    <name type="scientific">Pangasianodon hypophthalmus</name>
    <name type="common">Striped catfish</name>
    <name type="synonym">Helicophagus hypophthalmus</name>
    <dbReference type="NCBI Taxonomy" id="310915"/>
    <lineage>
        <taxon>Eukaryota</taxon>
        <taxon>Metazoa</taxon>
        <taxon>Chordata</taxon>
        <taxon>Craniata</taxon>
        <taxon>Vertebrata</taxon>
        <taxon>Euteleostomi</taxon>
        <taxon>Actinopterygii</taxon>
        <taxon>Neopterygii</taxon>
        <taxon>Teleostei</taxon>
        <taxon>Ostariophysi</taxon>
        <taxon>Siluriformes</taxon>
        <taxon>Pangasiidae</taxon>
        <taxon>Pangasianodon</taxon>
    </lineage>
</organism>
<feature type="compositionally biased region" description="Basic and acidic residues" evidence="7">
    <location>
        <begin position="214"/>
        <end position="234"/>
    </location>
</feature>
<evidence type="ECO:0000313" key="9">
    <source>
        <dbReference type="EMBL" id="KAB5561897.1"/>
    </source>
</evidence>
<keyword evidence="8" id="KW-0472">Membrane</keyword>
<keyword evidence="8" id="KW-1133">Transmembrane helix</keyword>
<proteinExistence type="inferred from homology"/>
<feature type="compositionally biased region" description="Basic and acidic residues" evidence="7">
    <location>
        <begin position="40"/>
        <end position="56"/>
    </location>
</feature>
<evidence type="ECO:0000256" key="2">
    <source>
        <dbReference type="ARBA" id="ARBA00008326"/>
    </source>
</evidence>
<keyword evidence="3" id="KW-0964">Secreted</keyword>
<sequence>MTVLDARLIALASRKDEPRDGERRLRWNVHVKSSQRKISTQRERERERGEKERRLEYDQNQKEEFSLWVPPTALMPRLMKPLFLVLLVFFVFVSSSEAKKKTKQKSSEDKTLSSGEMSTINGDRCTWQTREGKNNMVLQLKCSTPSEEAGLESRNYECQFTGKPNECPAYGEKPTQYWKQVLGKLKKRPSACEGGKVLKAAMCRSAPSSAHMKLVREKPTSGKDGEKEEKKDDEMMMGDEGMADGVAETESYCVEGWDPLCHFLTKLL</sequence>
<gene>
    <name evidence="9" type="ORF">PHYPO_G00011790</name>
</gene>